<keyword evidence="2" id="KW-1185">Reference proteome</keyword>
<evidence type="ECO:0000313" key="1">
    <source>
        <dbReference type="EMBL" id="SFS98354.1"/>
    </source>
</evidence>
<dbReference type="AlphaFoldDB" id="A0A1I6UAC6"/>
<sequence>MKLIWKNIMAHYDAMDWMEFAFFSANVQHVFPNLDLFRQLDLYHKANCFVEKQSTIDFTRGLASGVEPALRDALQSPTLIVTFHYGYYRMLPVSLLQLGYKLCVLVSRDTLDMQRSYYEKSLKAEWLQHLQFLVAEDPKLFFKIRRYMDIGYAVLCYADGGAGVKNHPDPHNLKMQEVQLGTAMLQSRAGFADIAYLLQRDMLLLLAPTALEEPWCLKIAERYCPKTYASRKNFVSQVLQGIYTQLDMKLKARPEAWESWHYLHRCMPPKSSFSTWPVEQRFIPFCYQEKTFILDRAHYNSYPLKVQQFEQIIASPC</sequence>
<name>A0A1I6UAC6_9SPHI</name>
<dbReference type="STRING" id="683125.SAMN05660206_10884"/>
<dbReference type="OrthoDB" id="1373292at2"/>
<proteinExistence type="predicted"/>
<dbReference type="Proteomes" id="UP000198785">
    <property type="component" value="Unassembled WGS sequence"/>
</dbReference>
<dbReference type="RefSeq" id="WP_093366291.1">
    <property type="nucleotide sequence ID" value="NZ_FOZZ01000008.1"/>
</dbReference>
<accession>A0A1I6UAC6</accession>
<reference evidence="1 2" key="1">
    <citation type="submission" date="2016-10" db="EMBL/GenBank/DDBJ databases">
        <authorList>
            <person name="de Groot N.N."/>
        </authorList>
    </citation>
    <scope>NUCLEOTIDE SEQUENCE [LARGE SCALE GENOMIC DNA]</scope>
    <source>
        <strain evidence="1 2">DSM 22789</strain>
    </source>
</reference>
<gene>
    <name evidence="1" type="ORF">SAMN05660206_10884</name>
</gene>
<evidence type="ECO:0000313" key="2">
    <source>
        <dbReference type="Proteomes" id="UP000198785"/>
    </source>
</evidence>
<organism evidence="1 2">
    <name type="scientific">Sphingobacterium wenxiniae</name>
    <dbReference type="NCBI Taxonomy" id="683125"/>
    <lineage>
        <taxon>Bacteria</taxon>
        <taxon>Pseudomonadati</taxon>
        <taxon>Bacteroidota</taxon>
        <taxon>Sphingobacteriia</taxon>
        <taxon>Sphingobacteriales</taxon>
        <taxon>Sphingobacteriaceae</taxon>
        <taxon>Sphingobacterium</taxon>
    </lineage>
</organism>
<protein>
    <recommendedName>
        <fullName evidence="3">Lipid A biosynthesis acyltransferase</fullName>
    </recommendedName>
</protein>
<dbReference type="EMBL" id="FOZZ01000008">
    <property type="protein sequence ID" value="SFS98354.1"/>
    <property type="molecule type" value="Genomic_DNA"/>
</dbReference>
<evidence type="ECO:0008006" key="3">
    <source>
        <dbReference type="Google" id="ProtNLM"/>
    </source>
</evidence>